<dbReference type="InterPro" id="IPR014395">
    <property type="entry name" value="Pen/GL7ACA/AHL_acylase"/>
</dbReference>
<dbReference type="InterPro" id="IPR023343">
    <property type="entry name" value="Penicillin_amidase_dom1"/>
</dbReference>
<dbReference type="PANTHER" id="PTHR34218">
    <property type="entry name" value="PEPTIDASE S45 PENICILLIN AMIDASE"/>
    <property type="match status" value="1"/>
</dbReference>
<dbReference type="PIRSF" id="PIRSF001227">
    <property type="entry name" value="Pen_acylase"/>
    <property type="match status" value="1"/>
</dbReference>
<dbReference type="SUPFAM" id="SSF56235">
    <property type="entry name" value="N-terminal nucleophile aminohydrolases (Ntn hydrolases)"/>
    <property type="match status" value="1"/>
</dbReference>
<gene>
    <name evidence="4" type="ORF">ACFPET_13755</name>
</gene>
<dbReference type="PANTHER" id="PTHR34218:SF4">
    <property type="entry name" value="ACYL-HOMOSERINE LACTONE ACYLASE QUIP"/>
    <property type="match status" value="1"/>
</dbReference>
<dbReference type="GO" id="GO:0016787">
    <property type="term" value="F:hydrolase activity"/>
    <property type="evidence" value="ECO:0007669"/>
    <property type="project" value="UniProtKB-KW"/>
</dbReference>
<dbReference type="RefSeq" id="WP_380621998.1">
    <property type="nucleotide sequence ID" value="NZ_JBHSDK010000018.1"/>
</dbReference>
<reference evidence="5" key="1">
    <citation type="journal article" date="2019" name="Int. J. Syst. Evol. Microbiol.">
        <title>The Global Catalogue of Microorganisms (GCM) 10K type strain sequencing project: providing services to taxonomists for standard genome sequencing and annotation.</title>
        <authorList>
            <consortium name="The Broad Institute Genomics Platform"/>
            <consortium name="The Broad Institute Genome Sequencing Center for Infectious Disease"/>
            <person name="Wu L."/>
            <person name="Ma J."/>
        </authorList>
    </citation>
    <scope>NUCLEOTIDE SEQUENCE [LARGE SCALE GENOMIC DNA]</scope>
    <source>
        <strain evidence="5">IBRC-M 10908</strain>
    </source>
</reference>
<organism evidence="4 5">
    <name type="scientific">Salininema proteolyticum</name>
    <dbReference type="NCBI Taxonomy" id="1607685"/>
    <lineage>
        <taxon>Bacteria</taxon>
        <taxon>Bacillati</taxon>
        <taxon>Actinomycetota</taxon>
        <taxon>Actinomycetes</taxon>
        <taxon>Glycomycetales</taxon>
        <taxon>Glycomycetaceae</taxon>
        <taxon>Salininema</taxon>
    </lineage>
</organism>
<evidence type="ECO:0000256" key="1">
    <source>
        <dbReference type="ARBA" id="ARBA00006586"/>
    </source>
</evidence>
<dbReference type="EMBL" id="JBHSDK010000018">
    <property type="protein sequence ID" value="MFC4336267.1"/>
    <property type="molecule type" value="Genomic_DNA"/>
</dbReference>
<dbReference type="InterPro" id="IPR029055">
    <property type="entry name" value="Ntn_hydrolases_N"/>
</dbReference>
<dbReference type="InterPro" id="IPR043146">
    <property type="entry name" value="Penicillin_amidase_N_B-knob"/>
</dbReference>
<sequence length="685" mass="75718">MSFEIHRDAWGIPHLTADDALELAYAQGWNAAQDRAWQLETARHRAEGTLSTVVGAGGVDWDRFARGALIADTARKCHRNLDGETRQWLSEYVRGVNDGLARFAHLAPEFARTGTEPGTWRSWTPLAHWIATHILFVGFPVKLFREQIARVLGEDAAPLFAFDGPGVAGSNGWMLGPEKTGTGLPLLAGDPHRYIEEPGTYQQIHLVCDEFDVVGLTLPGIPGVQHFGHAGSVAWGITNATADAQDLYRERLRRNGDAVEAWGPDGWEDVRSRTEVIDVAGGEPLEVEILETARGPVIAGEVGGDGEAEALSLRCPTRTTADLGFSALPILLRAKTVADVDRAWDEWTVPVNVVMAADADGGMLHRAAGRVPDRDGRNMLFPVPAWEREHEWRGWKDMPRREPAAVHAMANESSLAGPLGREFAAPHRYDRIREILEGRETWEPEDMALVHTDTLSHTAGFLLDLCEKVDGLSPRAQALRERLRAWDRRMDADSRDAALFARLRSTVVVELEKLPPFADLMDGTERHPAIYRQWLVLRARLGHVLPNLFMDGNGLVGAERRDSVLKTALETVAASDDEATWSDLHRLNVLRVLPEEDDLPGVGGDHDCVLSTSSAPGITDGFRRGSVARWVWDVSDRSRSLWIVPFGASGIPGDPHARDQFPLWAKGRLAPVVTDRTDMELEYRS</sequence>
<dbReference type="Gene3D" id="2.30.120.10">
    <property type="match status" value="1"/>
</dbReference>
<evidence type="ECO:0000313" key="4">
    <source>
        <dbReference type="EMBL" id="MFC4336267.1"/>
    </source>
</evidence>
<accession>A0ABV8TZZ5</accession>
<proteinExistence type="inferred from homology"/>
<dbReference type="Gene3D" id="1.10.1400.10">
    <property type="match status" value="1"/>
</dbReference>
<evidence type="ECO:0000256" key="3">
    <source>
        <dbReference type="ARBA" id="ARBA00023145"/>
    </source>
</evidence>
<keyword evidence="5" id="KW-1185">Reference proteome</keyword>
<keyword evidence="3" id="KW-0865">Zymogen</keyword>
<comment type="similarity">
    <text evidence="1">Belongs to the peptidase S45 family.</text>
</comment>
<dbReference type="Pfam" id="PF01804">
    <property type="entry name" value="Penicil_amidase"/>
    <property type="match status" value="1"/>
</dbReference>
<keyword evidence="2 4" id="KW-0378">Hydrolase</keyword>
<comment type="caution">
    <text evidence="4">The sequence shown here is derived from an EMBL/GenBank/DDBJ whole genome shotgun (WGS) entry which is preliminary data.</text>
</comment>
<dbReference type="Gene3D" id="1.10.439.10">
    <property type="entry name" value="Penicillin Amidohydrolase, domain 1"/>
    <property type="match status" value="1"/>
</dbReference>
<evidence type="ECO:0000256" key="2">
    <source>
        <dbReference type="ARBA" id="ARBA00022801"/>
    </source>
</evidence>
<protein>
    <submittedName>
        <fullName evidence="4">Penicillin acylase family protein</fullName>
        <ecNumber evidence="4">3.5.1.-</ecNumber>
    </submittedName>
</protein>
<dbReference type="Gene3D" id="3.60.20.10">
    <property type="entry name" value="Glutamine Phosphoribosylpyrophosphate, subunit 1, domain 1"/>
    <property type="match status" value="1"/>
</dbReference>
<dbReference type="EC" id="3.5.1.-" evidence="4"/>
<dbReference type="InterPro" id="IPR043147">
    <property type="entry name" value="Penicillin_amidase_A-knob"/>
</dbReference>
<evidence type="ECO:0000313" key="5">
    <source>
        <dbReference type="Proteomes" id="UP001595823"/>
    </source>
</evidence>
<dbReference type="Proteomes" id="UP001595823">
    <property type="component" value="Unassembled WGS sequence"/>
</dbReference>
<name>A0ABV8TZZ5_9ACTN</name>
<dbReference type="InterPro" id="IPR002692">
    <property type="entry name" value="S45"/>
</dbReference>